<evidence type="ECO:0000313" key="1">
    <source>
        <dbReference type="EMBL" id="EKO37241.1"/>
    </source>
</evidence>
<name>K6GJP7_9GAMM</name>
<accession>K6GJP7</accession>
<gene>
    <name evidence="1" type="ORF">B273_0050</name>
</gene>
<evidence type="ECO:0000313" key="2">
    <source>
        <dbReference type="Proteomes" id="UP000010310"/>
    </source>
</evidence>
<reference evidence="1 2" key="1">
    <citation type="submission" date="2012-09" db="EMBL/GenBank/DDBJ databases">
        <authorList>
            <person name="Dupont C.L."/>
            <person name="Rusch D.B."/>
            <person name="Lombardo M.-J."/>
            <person name="Novotny M."/>
            <person name="Yee-Greenbaum J."/>
            <person name="Laskin R."/>
        </authorList>
    </citation>
    <scope>NUCLEOTIDE SEQUENCE [LARGE SCALE GENOMIC DNA]</scope>
    <source>
        <strain evidence="1">SAR86E</strain>
    </source>
</reference>
<dbReference type="EMBL" id="AMWX01000001">
    <property type="protein sequence ID" value="EKO37241.1"/>
    <property type="molecule type" value="Genomic_DNA"/>
</dbReference>
<sequence>MHHHPHVHVRKKDFFKISSKLMEDLSEVIKKHLPKIRDQKEGETTPEYLNHINVEVDKAHEDLIQLSPFYKISKILKTSKPLSLKDIKEIFNEVKKHQSA</sequence>
<protein>
    <submittedName>
        <fullName evidence="1">Uncharacterized protein</fullName>
    </submittedName>
</protein>
<comment type="caution">
    <text evidence="1">The sequence shown here is derived from an EMBL/GenBank/DDBJ whole genome shotgun (WGS) entry which is preliminary data.</text>
</comment>
<dbReference type="STRING" id="1208365.B273_0050"/>
<organism evidence="1 2">
    <name type="scientific">SAR86 cluster bacterium SAR86E</name>
    <dbReference type="NCBI Taxonomy" id="1208365"/>
    <lineage>
        <taxon>Bacteria</taxon>
        <taxon>Pseudomonadati</taxon>
        <taxon>Pseudomonadota</taxon>
        <taxon>Gammaproteobacteria</taxon>
        <taxon>SAR86 cluster</taxon>
    </lineage>
</organism>
<dbReference type="Proteomes" id="UP000010310">
    <property type="component" value="Unassembled WGS sequence"/>
</dbReference>
<dbReference type="AlphaFoldDB" id="K6GJP7"/>
<proteinExistence type="predicted"/>
<keyword evidence="2" id="KW-1185">Reference proteome</keyword>